<gene>
    <name evidence="2" type="ORF">JCM16775_0361</name>
</gene>
<reference evidence="2 3" key="1">
    <citation type="submission" date="2019-07" db="EMBL/GenBank/DDBJ databases">
        <title>Complete Genome Sequence of Leptotrichia hofstadii Strain JCM16775.</title>
        <authorList>
            <person name="Watanabe S."/>
            <person name="Cui L."/>
        </authorList>
    </citation>
    <scope>NUCLEOTIDE SEQUENCE [LARGE SCALE GENOMIC DNA]</scope>
    <source>
        <strain evidence="2 3">JCM16775</strain>
    </source>
</reference>
<dbReference type="AlphaFoldDB" id="A0A510JH08"/>
<sequence length="46" mass="5545">MKDIIALIISMIIYHFFQEKIKKIVMYSLPFAMLYLLIKSILYVTF</sequence>
<feature type="transmembrane region" description="Helical" evidence="1">
    <location>
        <begin position="24"/>
        <end position="44"/>
    </location>
</feature>
<evidence type="ECO:0000256" key="1">
    <source>
        <dbReference type="SAM" id="Phobius"/>
    </source>
</evidence>
<name>A0A510JH08_9FUSO</name>
<evidence type="ECO:0000313" key="2">
    <source>
        <dbReference type="EMBL" id="BBM37671.1"/>
    </source>
</evidence>
<evidence type="ECO:0000313" key="3">
    <source>
        <dbReference type="Proteomes" id="UP000321892"/>
    </source>
</evidence>
<organism evidence="2 3">
    <name type="scientific">Leptotrichia hofstadii</name>
    <dbReference type="NCBI Taxonomy" id="157688"/>
    <lineage>
        <taxon>Bacteria</taxon>
        <taxon>Fusobacteriati</taxon>
        <taxon>Fusobacteriota</taxon>
        <taxon>Fusobacteriia</taxon>
        <taxon>Fusobacteriales</taxon>
        <taxon>Leptotrichiaceae</taxon>
        <taxon>Leptotrichia</taxon>
    </lineage>
</organism>
<protein>
    <submittedName>
        <fullName evidence="2">Uncharacterized protein</fullName>
    </submittedName>
</protein>
<dbReference type="EMBL" id="AP019823">
    <property type="protein sequence ID" value="BBM37671.1"/>
    <property type="molecule type" value="Genomic_DNA"/>
</dbReference>
<dbReference type="Proteomes" id="UP000321892">
    <property type="component" value="Chromosome"/>
</dbReference>
<dbReference type="KEGG" id="lhf:JCM16775_0361"/>
<accession>A0A510JH08</accession>
<keyword evidence="3" id="KW-1185">Reference proteome</keyword>
<keyword evidence="1" id="KW-0472">Membrane</keyword>
<keyword evidence="1" id="KW-1133">Transmembrane helix</keyword>
<proteinExistence type="predicted"/>
<keyword evidence="1" id="KW-0812">Transmembrane</keyword>